<organism evidence="1 2">
    <name type="scientific">Ganoderma sinense ZZ0214-1</name>
    <dbReference type="NCBI Taxonomy" id="1077348"/>
    <lineage>
        <taxon>Eukaryota</taxon>
        <taxon>Fungi</taxon>
        <taxon>Dikarya</taxon>
        <taxon>Basidiomycota</taxon>
        <taxon>Agaricomycotina</taxon>
        <taxon>Agaricomycetes</taxon>
        <taxon>Polyporales</taxon>
        <taxon>Polyporaceae</taxon>
        <taxon>Ganoderma</taxon>
    </lineage>
</organism>
<dbReference type="OrthoDB" id="9975943at2759"/>
<dbReference type="STRING" id="1077348.A0A2G8RXM7"/>
<proteinExistence type="predicted"/>
<protein>
    <submittedName>
        <fullName evidence="1">Uncharacterized protein</fullName>
    </submittedName>
</protein>
<reference evidence="1 2" key="1">
    <citation type="journal article" date="2015" name="Sci. Rep.">
        <title>Chromosome-level genome map provides insights into diverse defense mechanisms in the medicinal fungus Ganoderma sinense.</title>
        <authorList>
            <person name="Zhu Y."/>
            <person name="Xu J."/>
            <person name="Sun C."/>
            <person name="Zhou S."/>
            <person name="Xu H."/>
            <person name="Nelson D.R."/>
            <person name="Qian J."/>
            <person name="Song J."/>
            <person name="Luo H."/>
            <person name="Xiang L."/>
            <person name="Li Y."/>
            <person name="Xu Z."/>
            <person name="Ji A."/>
            <person name="Wang L."/>
            <person name="Lu S."/>
            <person name="Hayward A."/>
            <person name="Sun W."/>
            <person name="Li X."/>
            <person name="Schwartz D.C."/>
            <person name="Wang Y."/>
            <person name="Chen S."/>
        </authorList>
    </citation>
    <scope>NUCLEOTIDE SEQUENCE [LARGE SCALE GENOMIC DNA]</scope>
    <source>
        <strain evidence="1 2">ZZ0214-1</strain>
    </source>
</reference>
<dbReference type="AlphaFoldDB" id="A0A2G8RXM7"/>
<accession>A0A2G8RXM7</accession>
<dbReference type="EMBL" id="AYKW01000045">
    <property type="protein sequence ID" value="PIL26262.1"/>
    <property type="molecule type" value="Genomic_DNA"/>
</dbReference>
<evidence type="ECO:0000313" key="2">
    <source>
        <dbReference type="Proteomes" id="UP000230002"/>
    </source>
</evidence>
<gene>
    <name evidence="1" type="ORF">GSI_12018</name>
</gene>
<comment type="caution">
    <text evidence="1">The sequence shown here is derived from an EMBL/GenBank/DDBJ whole genome shotgun (WGS) entry which is preliminary data.</text>
</comment>
<keyword evidence="2" id="KW-1185">Reference proteome</keyword>
<name>A0A2G8RXM7_9APHY</name>
<evidence type="ECO:0000313" key="1">
    <source>
        <dbReference type="EMBL" id="PIL26262.1"/>
    </source>
</evidence>
<dbReference type="Proteomes" id="UP000230002">
    <property type="component" value="Unassembled WGS sequence"/>
</dbReference>
<sequence>MIMEKGYVEHELPQRLEGTNIQDRMNQRGAVECAFDIFAAPTWSRFFPAHYTLVGDIERFAVEFAKGRWPDQVLFRNTEMKGLLKTLPPGGV</sequence>